<keyword evidence="4" id="KW-1185">Reference proteome</keyword>
<dbReference type="Proteomes" id="UP001081071">
    <property type="component" value="Unassembled WGS sequence"/>
</dbReference>
<accession>A0ABT4MK88</accession>
<reference evidence="3" key="1">
    <citation type="submission" date="2022-12" db="EMBL/GenBank/DDBJ databases">
        <authorList>
            <person name="Krivoruchko A.V."/>
            <person name="Elkin A."/>
        </authorList>
    </citation>
    <scope>NUCLEOTIDE SEQUENCE</scope>
    <source>
        <strain evidence="3">IEGM 1391</strain>
    </source>
</reference>
<keyword evidence="2" id="KW-0472">Membrane</keyword>
<evidence type="ECO:0000256" key="1">
    <source>
        <dbReference type="SAM" id="MobiDB-lite"/>
    </source>
</evidence>
<organism evidence="3 4">
    <name type="scientific">Rhodococcus ruber</name>
    <dbReference type="NCBI Taxonomy" id="1830"/>
    <lineage>
        <taxon>Bacteria</taxon>
        <taxon>Bacillati</taxon>
        <taxon>Actinomycetota</taxon>
        <taxon>Actinomycetes</taxon>
        <taxon>Mycobacteriales</taxon>
        <taxon>Nocardiaceae</taxon>
        <taxon>Rhodococcus</taxon>
    </lineage>
</organism>
<keyword evidence="2" id="KW-0812">Transmembrane</keyword>
<name>A0ABT4MK88_9NOCA</name>
<evidence type="ECO:0000256" key="2">
    <source>
        <dbReference type="SAM" id="Phobius"/>
    </source>
</evidence>
<comment type="caution">
    <text evidence="3">The sequence shown here is derived from an EMBL/GenBank/DDBJ whole genome shotgun (WGS) entry which is preliminary data.</text>
</comment>
<dbReference type="RefSeq" id="WP_269606745.1">
    <property type="nucleotide sequence ID" value="NZ_JAPWIJ010000007.1"/>
</dbReference>
<proteinExistence type="predicted"/>
<protein>
    <recommendedName>
        <fullName evidence="5">Secreted protein</fullName>
    </recommendedName>
</protein>
<keyword evidence="2" id="KW-1133">Transmembrane helix</keyword>
<feature type="compositionally biased region" description="Basic and acidic residues" evidence="1">
    <location>
        <begin position="58"/>
        <end position="68"/>
    </location>
</feature>
<evidence type="ECO:0000313" key="4">
    <source>
        <dbReference type="Proteomes" id="UP001081071"/>
    </source>
</evidence>
<feature type="transmembrane region" description="Helical" evidence="2">
    <location>
        <begin position="6"/>
        <end position="24"/>
    </location>
</feature>
<dbReference type="EMBL" id="JAPWIJ010000007">
    <property type="protein sequence ID" value="MCZ4520445.1"/>
    <property type="molecule type" value="Genomic_DNA"/>
</dbReference>
<feature type="region of interest" description="Disordered" evidence="1">
    <location>
        <begin position="35"/>
        <end position="74"/>
    </location>
</feature>
<evidence type="ECO:0008006" key="5">
    <source>
        <dbReference type="Google" id="ProtNLM"/>
    </source>
</evidence>
<sequence length="74" mass="7662">MDTALVVAAVVAVLVVFVAIARLLRARMRSGRFHGIESSVGGSAFMGATRTPGIAPPDRGDPRTDSGRPDASPE</sequence>
<evidence type="ECO:0000313" key="3">
    <source>
        <dbReference type="EMBL" id="MCZ4520445.1"/>
    </source>
</evidence>
<gene>
    <name evidence="3" type="ORF">O4220_18180</name>
</gene>